<dbReference type="Gene3D" id="1.10.1200.10">
    <property type="entry name" value="ACP-like"/>
    <property type="match status" value="1"/>
</dbReference>
<sequence>MLSRVWRSGVRSYKSLMFCSIPSCPAPHQQISLLQVPHTGSSQHSLAPLLTKEALPPSSFTAHFPPLTVGSNDICATELCGQTDPAANSHCMEDLEDEFGLDISNAEEEKLKCLQEIVDYTADKKAVHEKKISFFEAKNPLYQKKWAELSGYA</sequence>
<protein>
    <submittedName>
        <fullName evidence="1">Uncharacterized protein</fullName>
    </submittedName>
</protein>
<evidence type="ECO:0000313" key="2">
    <source>
        <dbReference type="Proteomes" id="UP000694562"/>
    </source>
</evidence>
<name>A0A8C4TZX1_FALTI</name>
<reference evidence="1" key="2">
    <citation type="submission" date="2025-09" db="UniProtKB">
        <authorList>
            <consortium name="Ensembl"/>
        </authorList>
    </citation>
    <scope>IDENTIFICATION</scope>
</reference>
<dbReference type="Proteomes" id="UP000694562">
    <property type="component" value="Unplaced"/>
</dbReference>
<dbReference type="AlphaFoldDB" id="A0A8C4TZX1"/>
<organism evidence="1 2">
    <name type="scientific">Falco tinnunculus</name>
    <name type="common">Common kestrel</name>
    <dbReference type="NCBI Taxonomy" id="100819"/>
    <lineage>
        <taxon>Eukaryota</taxon>
        <taxon>Metazoa</taxon>
        <taxon>Chordata</taxon>
        <taxon>Craniata</taxon>
        <taxon>Vertebrata</taxon>
        <taxon>Euteleostomi</taxon>
        <taxon>Archelosauria</taxon>
        <taxon>Archosauria</taxon>
        <taxon>Dinosauria</taxon>
        <taxon>Saurischia</taxon>
        <taxon>Theropoda</taxon>
        <taxon>Coelurosauria</taxon>
        <taxon>Aves</taxon>
        <taxon>Neognathae</taxon>
        <taxon>Neoaves</taxon>
        <taxon>Telluraves</taxon>
        <taxon>Australaves</taxon>
        <taxon>Falconiformes</taxon>
        <taxon>Falconidae</taxon>
        <taxon>Falco</taxon>
    </lineage>
</organism>
<dbReference type="Ensembl" id="ENSFTIT00000004279.1">
    <property type="protein sequence ID" value="ENSFTIP00000004094.1"/>
    <property type="gene ID" value="ENSFTIG00000002826.1"/>
</dbReference>
<dbReference type="OMA" id="NDICATE"/>
<keyword evidence="2" id="KW-1185">Reference proteome</keyword>
<evidence type="ECO:0000313" key="1">
    <source>
        <dbReference type="Ensembl" id="ENSFTIP00000004094.1"/>
    </source>
</evidence>
<dbReference type="OrthoDB" id="448946at2759"/>
<proteinExistence type="predicted"/>
<reference evidence="1" key="1">
    <citation type="submission" date="2025-08" db="UniProtKB">
        <authorList>
            <consortium name="Ensembl"/>
        </authorList>
    </citation>
    <scope>IDENTIFICATION</scope>
</reference>
<dbReference type="InterPro" id="IPR036736">
    <property type="entry name" value="ACP-like_sf"/>
</dbReference>
<accession>A0A8C4TZX1</accession>